<comment type="caution">
    <text evidence="3">The sequence shown here is derived from an EMBL/GenBank/DDBJ whole genome shotgun (WGS) entry which is preliminary data.</text>
</comment>
<dbReference type="EMBL" id="JBHSNW010000012">
    <property type="protein sequence ID" value="MFC5818203.1"/>
    <property type="molecule type" value="Genomic_DNA"/>
</dbReference>
<evidence type="ECO:0000313" key="3">
    <source>
        <dbReference type="EMBL" id="MFC5818203.1"/>
    </source>
</evidence>
<feature type="compositionally biased region" description="Basic and acidic residues" evidence="1">
    <location>
        <begin position="133"/>
        <end position="172"/>
    </location>
</feature>
<dbReference type="CDD" id="cd00090">
    <property type="entry name" value="HTH_ARSR"/>
    <property type="match status" value="1"/>
</dbReference>
<dbReference type="Pfam" id="PF01022">
    <property type="entry name" value="HTH_5"/>
    <property type="match status" value="1"/>
</dbReference>
<gene>
    <name evidence="3" type="ORF">ACFPUY_24125</name>
</gene>
<keyword evidence="4" id="KW-1185">Reference proteome</keyword>
<feature type="region of interest" description="Disordered" evidence="1">
    <location>
        <begin position="127"/>
        <end position="172"/>
    </location>
</feature>
<protein>
    <submittedName>
        <fullName evidence="3">Helix-turn-helix transcriptional regulator</fullName>
    </submittedName>
</protein>
<proteinExistence type="predicted"/>
<evidence type="ECO:0000256" key="1">
    <source>
        <dbReference type="SAM" id="MobiDB-lite"/>
    </source>
</evidence>
<reference evidence="4" key="1">
    <citation type="journal article" date="2019" name="Int. J. Syst. Evol. Microbiol.">
        <title>The Global Catalogue of Microorganisms (GCM) 10K type strain sequencing project: providing services to taxonomists for standard genome sequencing and annotation.</title>
        <authorList>
            <consortium name="The Broad Institute Genomics Platform"/>
            <consortium name="The Broad Institute Genome Sequencing Center for Infectious Disease"/>
            <person name="Wu L."/>
            <person name="Ma J."/>
        </authorList>
    </citation>
    <scope>NUCLEOTIDE SEQUENCE [LARGE SCALE GENOMIC DNA]</scope>
    <source>
        <strain evidence="4">CGMCC 4.7106</strain>
    </source>
</reference>
<accession>A0ABW1BY36</accession>
<name>A0ABW1BY36_9ACTN</name>
<dbReference type="InterPro" id="IPR011991">
    <property type="entry name" value="ArsR-like_HTH"/>
</dbReference>
<feature type="domain" description="HTH arsR-type" evidence="2">
    <location>
        <begin position="8"/>
        <end position="96"/>
    </location>
</feature>
<organism evidence="3 4">
    <name type="scientific">Nonomuraea harbinensis</name>
    <dbReference type="NCBI Taxonomy" id="1286938"/>
    <lineage>
        <taxon>Bacteria</taxon>
        <taxon>Bacillati</taxon>
        <taxon>Actinomycetota</taxon>
        <taxon>Actinomycetes</taxon>
        <taxon>Streptosporangiales</taxon>
        <taxon>Streptosporangiaceae</taxon>
        <taxon>Nonomuraea</taxon>
    </lineage>
</organism>
<dbReference type="InterPro" id="IPR001845">
    <property type="entry name" value="HTH_ArsR_DNA-bd_dom"/>
</dbReference>
<evidence type="ECO:0000259" key="2">
    <source>
        <dbReference type="SMART" id="SM00418"/>
    </source>
</evidence>
<dbReference type="SMART" id="SM00418">
    <property type="entry name" value="HTH_ARSR"/>
    <property type="match status" value="1"/>
</dbReference>
<sequence>MTGLDRARAHEVLSVPSRVTILDLLRERAEPLDARELAAGTGLHVTTVRFHLSALLEAGLVAERTERSGGRGRPRAVYSASWAAEPEHGPYQELAELLARHFADTPAQRARRAERAGEEWAVRRLSPAATPAVKRDGRSAEDARSAVKGDARSVEDARSGVKGDARSEVKGDARSGVTAMFAEMGFDPEPTGDGRILLHGCPFRATARSHPEVVCAAHRGLLRSAVELLDPGAPGLELHAFVRPELCVITAGGDGPEPHGTSR</sequence>
<evidence type="ECO:0000313" key="4">
    <source>
        <dbReference type="Proteomes" id="UP001596096"/>
    </source>
</evidence>
<dbReference type="Proteomes" id="UP001596096">
    <property type="component" value="Unassembled WGS sequence"/>
</dbReference>
<dbReference type="RefSeq" id="WP_219546037.1">
    <property type="nucleotide sequence ID" value="NZ_JAHKRN010000020.1"/>
</dbReference>